<feature type="domain" description="ARB-07466-like C-terminal" evidence="3">
    <location>
        <begin position="211"/>
        <end position="311"/>
    </location>
</feature>
<keyword evidence="2" id="KW-0472">Membrane</keyword>
<feature type="region of interest" description="Disordered" evidence="1">
    <location>
        <begin position="68"/>
        <end position="125"/>
    </location>
</feature>
<dbReference type="RefSeq" id="WP_337906392.1">
    <property type="nucleotide sequence ID" value="NZ_BAAAVN010000029.1"/>
</dbReference>
<dbReference type="InterPro" id="IPR009045">
    <property type="entry name" value="Zn_M74/Hedgehog-like"/>
</dbReference>
<keyword evidence="2" id="KW-0812">Transmembrane</keyword>
<keyword evidence="2" id="KW-1133">Transmembrane helix</keyword>
<organism evidence="4 5">
    <name type="scientific">Kribbella solani</name>
    <dbReference type="NCBI Taxonomy" id="236067"/>
    <lineage>
        <taxon>Bacteria</taxon>
        <taxon>Bacillati</taxon>
        <taxon>Actinomycetota</taxon>
        <taxon>Actinomycetes</taxon>
        <taxon>Propionibacteriales</taxon>
        <taxon>Kribbellaceae</taxon>
        <taxon>Kribbella</taxon>
    </lineage>
</organism>
<proteinExistence type="predicted"/>
<comment type="caution">
    <text evidence="4">The sequence shown here is derived from an EMBL/GenBank/DDBJ whole genome shotgun (WGS) entry which is preliminary data.</text>
</comment>
<reference evidence="4 5" key="1">
    <citation type="submission" date="2020-08" db="EMBL/GenBank/DDBJ databases">
        <title>Sequencing the genomes of 1000 actinobacteria strains.</title>
        <authorList>
            <person name="Klenk H.-P."/>
        </authorList>
    </citation>
    <scope>NUCLEOTIDE SEQUENCE [LARGE SCALE GENOMIC DNA]</scope>
    <source>
        <strain evidence="4 5">DSM 17294</strain>
    </source>
</reference>
<evidence type="ECO:0000256" key="1">
    <source>
        <dbReference type="SAM" id="MobiDB-lite"/>
    </source>
</evidence>
<name>A0A841E2U5_9ACTN</name>
<evidence type="ECO:0000313" key="4">
    <source>
        <dbReference type="EMBL" id="MBB5981698.1"/>
    </source>
</evidence>
<gene>
    <name evidence="4" type="ORF">HDA44_005039</name>
</gene>
<accession>A0A841E2U5</accession>
<dbReference type="EMBL" id="JACHNF010000001">
    <property type="protein sequence ID" value="MBB5981698.1"/>
    <property type="molecule type" value="Genomic_DNA"/>
</dbReference>
<dbReference type="Proteomes" id="UP000558997">
    <property type="component" value="Unassembled WGS sequence"/>
</dbReference>
<dbReference type="InterPro" id="IPR058593">
    <property type="entry name" value="ARB_07466-like_C"/>
</dbReference>
<dbReference type="Gene3D" id="2.30.30.40">
    <property type="entry name" value="SH3 Domains"/>
    <property type="match status" value="1"/>
</dbReference>
<dbReference type="AlphaFoldDB" id="A0A841E2U5"/>
<sequence length="325" mass="34034">MAGRHRQARHRQLRPKVISPGLAKVAIPGAAVALVATGSASALPSSSPVTLDAPVASSSLQLSRDAVISRDALRPPINPTTAPTPTAAPKPKPSPTAKHLKKQAPIPKPTAPKTRAAEDLAAQAPPKITGTKYTTTDVNLWSLPITGLLLDVLPKGTKVSVTGKLDGIWAEVVTDGKSRWVKAQYLAATKPVAAVSGAISQAACASGSSVEDGITQDAIRVHRAICAKFPDITSYGGMRSGDSGSEHSTGHALDIMVSGSEGQEVADWLKANYKKLGVSQLIWQQHIWTVQRSSEGWRGMPDRGGATANHFDHVHVTVYGNSGTV</sequence>
<protein>
    <recommendedName>
        <fullName evidence="3">ARB-07466-like C-terminal domain-containing protein</fullName>
    </recommendedName>
</protein>
<evidence type="ECO:0000256" key="2">
    <source>
        <dbReference type="SAM" id="Phobius"/>
    </source>
</evidence>
<keyword evidence="5" id="KW-1185">Reference proteome</keyword>
<dbReference type="SUPFAM" id="SSF55166">
    <property type="entry name" value="Hedgehog/DD-peptidase"/>
    <property type="match status" value="1"/>
</dbReference>
<dbReference type="Pfam" id="PF26571">
    <property type="entry name" value="VldE"/>
    <property type="match status" value="1"/>
</dbReference>
<feature type="transmembrane region" description="Helical" evidence="2">
    <location>
        <begin position="21"/>
        <end position="43"/>
    </location>
</feature>
<evidence type="ECO:0000313" key="5">
    <source>
        <dbReference type="Proteomes" id="UP000558997"/>
    </source>
</evidence>
<evidence type="ECO:0000259" key="3">
    <source>
        <dbReference type="Pfam" id="PF26571"/>
    </source>
</evidence>